<dbReference type="AlphaFoldDB" id="A0A7J6VWQ5"/>
<evidence type="ECO:0000313" key="3">
    <source>
        <dbReference type="Proteomes" id="UP000554482"/>
    </source>
</evidence>
<name>A0A7J6VWQ5_THATH</name>
<dbReference type="EMBL" id="JABWDY010025700">
    <property type="protein sequence ID" value="KAF5189273.1"/>
    <property type="molecule type" value="Genomic_DNA"/>
</dbReference>
<feature type="compositionally biased region" description="Polar residues" evidence="1">
    <location>
        <begin position="1"/>
        <end position="15"/>
    </location>
</feature>
<organism evidence="2 3">
    <name type="scientific">Thalictrum thalictroides</name>
    <name type="common">Rue-anemone</name>
    <name type="synonym">Anemone thalictroides</name>
    <dbReference type="NCBI Taxonomy" id="46969"/>
    <lineage>
        <taxon>Eukaryota</taxon>
        <taxon>Viridiplantae</taxon>
        <taxon>Streptophyta</taxon>
        <taxon>Embryophyta</taxon>
        <taxon>Tracheophyta</taxon>
        <taxon>Spermatophyta</taxon>
        <taxon>Magnoliopsida</taxon>
        <taxon>Ranunculales</taxon>
        <taxon>Ranunculaceae</taxon>
        <taxon>Thalictroideae</taxon>
        <taxon>Thalictrum</taxon>
    </lineage>
</organism>
<evidence type="ECO:0000256" key="1">
    <source>
        <dbReference type="SAM" id="MobiDB-lite"/>
    </source>
</evidence>
<proteinExistence type="predicted"/>
<evidence type="ECO:0000313" key="2">
    <source>
        <dbReference type="EMBL" id="KAF5189273.1"/>
    </source>
</evidence>
<comment type="caution">
    <text evidence="2">The sequence shown here is derived from an EMBL/GenBank/DDBJ whole genome shotgun (WGS) entry which is preliminary data.</text>
</comment>
<gene>
    <name evidence="2" type="ORF">FRX31_021140</name>
</gene>
<dbReference type="Proteomes" id="UP000554482">
    <property type="component" value="Unassembled WGS sequence"/>
</dbReference>
<protein>
    <submittedName>
        <fullName evidence="2">Uncharacterized protein</fullName>
    </submittedName>
</protein>
<feature type="region of interest" description="Disordered" evidence="1">
    <location>
        <begin position="1"/>
        <end position="32"/>
    </location>
</feature>
<keyword evidence="3" id="KW-1185">Reference proteome</keyword>
<sequence>MAGNNISGLRTQQSKAWLLNPRPGGNSNPSVGLGSPASAAFAKTMRSWVLTRGLKVRYNY</sequence>
<reference evidence="2 3" key="1">
    <citation type="submission" date="2020-06" db="EMBL/GenBank/DDBJ databases">
        <title>Transcriptomic and genomic resources for Thalictrum thalictroides and T. hernandezii: Facilitating candidate gene discovery in an emerging model plant lineage.</title>
        <authorList>
            <person name="Arias T."/>
            <person name="Riano-Pachon D.M."/>
            <person name="Di Stilio V.S."/>
        </authorList>
    </citation>
    <scope>NUCLEOTIDE SEQUENCE [LARGE SCALE GENOMIC DNA]</scope>
    <source>
        <strain evidence="3">cv. WT478/WT964</strain>
        <tissue evidence="2">Leaves</tissue>
    </source>
</reference>
<accession>A0A7J6VWQ5</accession>